<keyword evidence="2" id="KW-0719">Serine esterase</keyword>
<keyword evidence="3" id="KW-0479">Metal-binding</keyword>
<dbReference type="PANTHER" id="PTHR33938">
    <property type="entry name" value="FERULOYL ESTERASE B-RELATED"/>
    <property type="match status" value="1"/>
</dbReference>
<sequence>MAKKDGELAIEPWPLIYFAFPLKEGHGPRLARKSWDGKAGKPELATDVLADSFFLHRRNTLVPEQPTGSNFCGREQEIGTQRMPIMVRLTAGRLGAACSLTLVFVLASCSTADADSMATNASVLVPSAQSTMAPAAECNVSAIQAMAPADTTIVSAEAIVEPVAHCRVEGYVTTNDPGPNEVNFRLQLPDKDWAGRFYFIGLGGSAGYVPTDSQVPAGNPLNMGFAVAGTDTGRQGSMLDWRFMGEDPAKAMDHVHRGGHVVTVATQQITKQYYDVDSMYRYHSGCSGGGRMGMMAIDRHPEDYDGVLIGAPGGRSSATQLKFLYNTRQMIREPGAWLSPAKLQMAEGHVLKACDALDGAKDQMINDHRMCSFDFQTIACKAGDGEDCLTQPEIRSIEAALEGPSSPKGKLTEGFPISNLSVWSGFLGASPPPWSPEPSPDNMQKGSPGYVIVDTLARAYFGQEYDVLKDFDLSSQKDIDAWFAAAKRLDFGYPYNTDLRPFQRDGGKVLFWNGVSDPCCSDIETEQYFLEAGNKADGGMAGFRDMAAYYRIPGMAHCGGGTGPADAPDQLLRELIAWVEKGKAPGPVVAHRGPDRAKMAFADQSGTVSGVIVPPPTGTSRDFLLCPYPTVATFKGVQTSGGVYDAANWQCQKR</sequence>
<geneLocation type="plasmid" evidence="8 9">
    <name>plas1</name>
</geneLocation>
<dbReference type="Proteomes" id="UP000515297">
    <property type="component" value="Plasmid plas1"/>
</dbReference>
<evidence type="ECO:0000256" key="5">
    <source>
        <dbReference type="ARBA" id="ARBA00022801"/>
    </source>
</evidence>
<dbReference type="PANTHER" id="PTHR33938:SF15">
    <property type="entry name" value="FERULOYL ESTERASE B-RELATED"/>
    <property type="match status" value="1"/>
</dbReference>
<evidence type="ECO:0000313" key="8">
    <source>
        <dbReference type="EMBL" id="QNE07088.1"/>
    </source>
</evidence>
<dbReference type="SUPFAM" id="SSF53474">
    <property type="entry name" value="alpha/beta-Hydrolases"/>
    <property type="match status" value="1"/>
</dbReference>
<evidence type="ECO:0000256" key="2">
    <source>
        <dbReference type="ARBA" id="ARBA00022487"/>
    </source>
</evidence>
<keyword evidence="7" id="KW-1015">Disulfide bond</keyword>
<name>A0A7G6VZC3_9SPHN</name>
<evidence type="ECO:0000256" key="3">
    <source>
        <dbReference type="ARBA" id="ARBA00022723"/>
    </source>
</evidence>
<comment type="similarity">
    <text evidence="1">Belongs to the tannase family.</text>
</comment>
<proteinExistence type="inferred from homology"/>
<evidence type="ECO:0000256" key="4">
    <source>
        <dbReference type="ARBA" id="ARBA00022729"/>
    </source>
</evidence>
<dbReference type="GO" id="GO:0052689">
    <property type="term" value="F:carboxylic ester hydrolase activity"/>
    <property type="evidence" value="ECO:0007669"/>
    <property type="project" value="UniProtKB-KW"/>
</dbReference>
<keyword evidence="6" id="KW-0106">Calcium</keyword>
<dbReference type="InterPro" id="IPR029058">
    <property type="entry name" value="AB_hydrolase_fold"/>
</dbReference>
<accession>A0A7G6VZC3</accession>
<keyword evidence="5 8" id="KW-0378">Hydrolase</keyword>
<dbReference type="Pfam" id="PF07519">
    <property type="entry name" value="Tannase"/>
    <property type="match status" value="1"/>
</dbReference>
<evidence type="ECO:0000256" key="6">
    <source>
        <dbReference type="ARBA" id="ARBA00022837"/>
    </source>
</evidence>
<gene>
    <name evidence="8" type="ORF">H4O24_18895</name>
</gene>
<dbReference type="AlphaFoldDB" id="A0A7G6VZC3"/>
<evidence type="ECO:0000313" key="9">
    <source>
        <dbReference type="Proteomes" id="UP000515297"/>
    </source>
</evidence>
<organism evidence="8 9">
    <name type="scientific">Croceicoccus marinus</name>
    <dbReference type="NCBI Taxonomy" id="450378"/>
    <lineage>
        <taxon>Bacteria</taxon>
        <taxon>Pseudomonadati</taxon>
        <taxon>Pseudomonadota</taxon>
        <taxon>Alphaproteobacteria</taxon>
        <taxon>Sphingomonadales</taxon>
        <taxon>Erythrobacteraceae</taxon>
        <taxon>Croceicoccus</taxon>
    </lineage>
</organism>
<dbReference type="GO" id="GO:0046872">
    <property type="term" value="F:metal ion binding"/>
    <property type="evidence" value="ECO:0007669"/>
    <property type="project" value="UniProtKB-KW"/>
</dbReference>
<dbReference type="EMBL" id="CP060053">
    <property type="protein sequence ID" value="QNE07088.1"/>
    <property type="molecule type" value="Genomic_DNA"/>
</dbReference>
<dbReference type="RefSeq" id="WP_185885850.1">
    <property type="nucleotide sequence ID" value="NZ_CP060053.1"/>
</dbReference>
<dbReference type="InterPro" id="IPR011118">
    <property type="entry name" value="Tannase/feruloyl_esterase"/>
</dbReference>
<keyword evidence="4" id="KW-0732">Signal</keyword>
<evidence type="ECO:0000256" key="1">
    <source>
        <dbReference type="ARBA" id="ARBA00006249"/>
    </source>
</evidence>
<protein>
    <submittedName>
        <fullName evidence="8">Tannase/feruloyl esterase family alpha/beta hydrolase</fullName>
    </submittedName>
</protein>
<keyword evidence="8" id="KW-0614">Plasmid</keyword>
<evidence type="ECO:0000256" key="7">
    <source>
        <dbReference type="ARBA" id="ARBA00023157"/>
    </source>
</evidence>
<reference evidence="8 9" key="1">
    <citation type="submission" date="2020-08" db="EMBL/GenBank/DDBJ databases">
        <authorList>
            <person name="Liu G."/>
            <person name="Sun C."/>
        </authorList>
    </citation>
    <scope>NUCLEOTIDE SEQUENCE [LARGE SCALE GENOMIC DNA]</scope>
    <source>
        <strain evidence="8 9">OT19</strain>
        <plasmid evidence="8 9">plas1</plasmid>
    </source>
</reference>